<evidence type="ECO:0000313" key="1">
    <source>
        <dbReference type="EMBL" id="GAH71509.1"/>
    </source>
</evidence>
<dbReference type="EMBL" id="BARU01029833">
    <property type="protein sequence ID" value="GAH71509.1"/>
    <property type="molecule type" value="Genomic_DNA"/>
</dbReference>
<gene>
    <name evidence="1" type="ORF">S03H2_47410</name>
</gene>
<sequence>AELTEDIRYTKIFTAKNAIRDEEPFTIRVRASRQGERFSEKFSEPEHTQLSIDSVEGEYDTPKEFDNAHSYVIDSLDFLYRKAMRDKVEREVLDRMYPLNSICLNLLDSRLLAETFNEAIKTIEHTQVIEFD</sequence>
<feature type="non-terminal residue" evidence="1">
    <location>
        <position position="1"/>
    </location>
</feature>
<accession>X1IZL3</accession>
<organism evidence="1">
    <name type="scientific">marine sediment metagenome</name>
    <dbReference type="NCBI Taxonomy" id="412755"/>
    <lineage>
        <taxon>unclassified sequences</taxon>
        <taxon>metagenomes</taxon>
        <taxon>ecological metagenomes</taxon>
    </lineage>
</organism>
<name>X1IZL3_9ZZZZ</name>
<proteinExistence type="predicted"/>
<reference evidence="1" key="1">
    <citation type="journal article" date="2014" name="Front. Microbiol.">
        <title>High frequency of phylogenetically diverse reductive dehalogenase-homologous genes in deep subseafloor sedimentary metagenomes.</title>
        <authorList>
            <person name="Kawai M."/>
            <person name="Futagami T."/>
            <person name="Toyoda A."/>
            <person name="Takaki Y."/>
            <person name="Nishi S."/>
            <person name="Hori S."/>
            <person name="Arai W."/>
            <person name="Tsubouchi T."/>
            <person name="Morono Y."/>
            <person name="Uchiyama I."/>
            <person name="Ito T."/>
            <person name="Fujiyama A."/>
            <person name="Inagaki F."/>
            <person name="Takami H."/>
        </authorList>
    </citation>
    <scope>NUCLEOTIDE SEQUENCE</scope>
    <source>
        <strain evidence="1">Expedition CK06-06</strain>
    </source>
</reference>
<comment type="caution">
    <text evidence="1">The sequence shown here is derived from an EMBL/GenBank/DDBJ whole genome shotgun (WGS) entry which is preliminary data.</text>
</comment>
<protein>
    <submittedName>
        <fullName evidence="1">Uncharacterized protein</fullName>
    </submittedName>
</protein>
<dbReference type="AlphaFoldDB" id="X1IZL3"/>